<dbReference type="Gene3D" id="2.120.10.30">
    <property type="entry name" value="TolB, C-terminal domain"/>
    <property type="match status" value="1"/>
</dbReference>
<dbReference type="Proteomes" id="UP000566819">
    <property type="component" value="Unassembled WGS sequence"/>
</dbReference>
<gene>
    <name evidence="2" type="ORF">G7Y89_g10278</name>
</gene>
<reference evidence="2 3" key="1">
    <citation type="submission" date="2020-03" db="EMBL/GenBank/DDBJ databases">
        <title>Draft Genome Sequence of Cudoniella acicularis.</title>
        <authorList>
            <person name="Buettner E."/>
            <person name="Kellner H."/>
        </authorList>
    </citation>
    <scope>NUCLEOTIDE SEQUENCE [LARGE SCALE GENOMIC DNA]</scope>
    <source>
        <strain evidence="2 3">DSM 108380</strain>
    </source>
</reference>
<evidence type="ECO:0000313" key="3">
    <source>
        <dbReference type="Proteomes" id="UP000566819"/>
    </source>
</evidence>
<accession>A0A8H4RD30</accession>
<feature type="chain" id="PRO_5034884399" description="SMP-30/Gluconolactonase/LRE-like region domain-containing protein" evidence="1">
    <location>
        <begin position="19"/>
        <end position="361"/>
    </location>
</feature>
<dbReference type="InterPro" id="IPR011042">
    <property type="entry name" value="6-blade_b-propeller_TolB-like"/>
</dbReference>
<keyword evidence="3" id="KW-1185">Reference proteome</keyword>
<evidence type="ECO:0000256" key="1">
    <source>
        <dbReference type="SAM" id="SignalP"/>
    </source>
</evidence>
<evidence type="ECO:0000313" key="2">
    <source>
        <dbReference type="EMBL" id="KAF4627874.1"/>
    </source>
</evidence>
<dbReference type="EMBL" id="JAAMPI010000897">
    <property type="protein sequence ID" value="KAF4627874.1"/>
    <property type="molecule type" value="Genomic_DNA"/>
</dbReference>
<evidence type="ECO:0008006" key="4">
    <source>
        <dbReference type="Google" id="ProtNLM"/>
    </source>
</evidence>
<feature type="signal peptide" evidence="1">
    <location>
        <begin position="1"/>
        <end position="18"/>
    </location>
</feature>
<dbReference type="PANTHER" id="PTHR42060:SF1">
    <property type="entry name" value="NHL REPEAT-CONTAINING PROTEIN"/>
    <property type="match status" value="1"/>
</dbReference>
<comment type="caution">
    <text evidence="2">The sequence shown here is derived from an EMBL/GenBank/DDBJ whole genome shotgun (WGS) entry which is preliminary data.</text>
</comment>
<name>A0A8H4RD30_9HELO</name>
<proteinExistence type="predicted"/>
<dbReference type="PANTHER" id="PTHR42060">
    <property type="entry name" value="NHL REPEAT-CONTAINING PROTEIN-RELATED"/>
    <property type="match status" value="1"/>
</dbReference>
<dbReference type="OrthoDB" id="9977941at2759"/>
<sequence length="361" mass="38869">MYFPQAVFFSCLINLVSSANIPRSQTKGPKSAPQLSTHPIHEFPYPTWVENNRVRDNDQILVSLVTKPYVYIIDPFAASTNPISNTTGLKLLHDFSPSTAILGITEVKKDQFYFVVSDFSLTAKTITPGTCSIWNIDLNRYDLNGNTTVTAREIAPFPKAGLLNGMDTLDASQNLVVIADSTIGVVWLLNVETGENRVFLNETEMQPPKAAGVSTIGINGLKVLHEGDTAWIYFSNTDNHLVCRVPVSMSRLQKTGPVEILLNGSSIDDMALDPKRGMAYLAAGSENSLLGMPLTGGKAITLVGGLNDTLLPGPTSAALGRGVSECGKLFVTTDGGILDKVNGDYSEGGKVLEVDLDAFAW</sequence>
<organism evidence="2 3">
    <name type="scientific">Cudoniella acicularis</name>
    <dbReference type="NCBI Taxonomy" id="354080"/>
    <lineage>
        <taxon>Eukaryota</taxon>
        <taxon>Fungi</taxon>
        <taxon>Dikarya</taxon>
        <taxon>Ascomycota</taxon>
        <taxon>Pezizomycotina</taxon>
        <taxon>Leotiomycetes</taxon>
        <taxon>Helotiales</taxon>
        <taxon>Tricladiaceae</taxon>
        <taxon>Cudoniella</taxon>
    </lineage>
</organism>
<dbReference type="SUPFAM" id="SSF63829">
    <property type="entry name" value="Calcium-dependent phosphotriesterase"/>
    <property type="match status" value="1"/>
</dbReference>
<keyword evidence="1" id="KW-0732">Signal</keyword>
<dbReference type="AlphaFoldDB" id="A0A8H4RD30"/>
<dbReference type="InterPro" id="IPR052998">
    <property type="entry name" value="Hetero-Diels-Alderase-like"/>
</dbReference>
<protein>
    <recommendedName>
        <fullName evidence="4">SMP-30/Gluconolactonase/LRE-like region domain-containing protein</fullName>
    </recommendedName>
</protein>